<gene>
    <name evidence="1" type="ORF">EVAR_100792_1</name>
</gene>
<dbReference type="Proteomes" id="UP000299102">
    <property type="component" value="Unassembled WGS sequence"/>
</dbReference>
<accession>A0A4C1SR68</accession>
<dbReference type="AlphaFoldDB" id="A0A4C1SR68"/>
<proteinExistence type="predicted"/>
<sequence length="110" mass="11968">MEKRRVGGVGGSGQLEKGVEIGGGAGCWCCEDAGSGSGTWWDGGRGWRRVHLCWVVGRPVIGSRVEITGQGIELKVESGLKSKNETKVKIEWKIDTKHNIRTRIGVNSKY</sequence>
<protein>
    <submittedName>
        <fullName evidence="1">Uncharacterized protein</fullName>
    </submittedName>
</protein>
<evidence type="ECO:0000313" key="1">
    <source>
        <dbReference type="EMBL" id="GBP03827.1"/>
    </source>
</evidence>
<reference evidence="1 2" key="1">
    <citation type="journal article" date="2019" name="Commun. Biol.">
        <title>The bagworm genome reveals a unique fibroin gene that provides high tensile strength.</title>
        <authorList>
            <person name="Kono N."/>
            <person name="Nakamura H."/>
            <person name="Ohtoshi R."/>
            <person name="Tomita M."/>
            <person name="Numata K."/>
            <person name="Arakawa K."/>
        </authorList>
    </citation>
    <scope>NUCLEOTIDE SEQUENCE [LARGE SCALE GENOMIC DNA]</scope>
</reference>
<comment type="caution">
    <text evidence="1">The sequence shown here is derived from an EMBL/GenBank/DDBJ whole genome shotgun (WGS) entry which is preliminary data.</text>
</comment>
<keyword evidence="2" id="KW-1185">Reference proteome</keyword>
<name>A0A4C1SR68_EUMVA</name>
<evidence type="ECO:0000313" key="2">
    <source>
        <dbReference type="Proteomes" id="UP000299102"/>
    </source>
</evidence>
<dbReference type="EMBL" id="BGZK01003700">
    <property type="protein sequence ID" value="GBP03827.1"/>
    <property type="molecule type" value="Genomic_DNA"/>
</dbReference>
<organism evidence="1 2">
    <name type="scientific">Eumeta variegata</name>
    <name type="common">Bagworm moth</name>
    <name type="synonym">Eumeta japonica</name>
    <dbReference type="NCBI Taxonomy" id="151549"/>
    <lineage>
        <taxon>Eukaryota</taxon>
        <taxon>Metazoa</taxon>
        <taxon>Ecdysozoa</taxon>
        <taxon>Arthropoda</taxon>
        <taxon>Hexapoda</taxon>
        <taxon>Insecta</taxon>
        <taxon>Pterygota</taxon>
        <taxon>Neoptera</taxon>
        <taxon>Endopterygota</taxon>
        <taxon>Lepidoptera</taxon>
        <taxon>Glossata</taxon>
        <taxon>Ditrysia</taxon>
        <taxon>Tineoidea</taxon>
        <taxon>Psychidae</taxon>
        <taxon>Oiketicinae</taxon>
        <taxon>Eumeta</taxon>
    </lineage>
</organism>